<evidence type="ECO:0000313" key="2">
    <source>
        <dbReference type="EMBL" id="SNX85675.1"/>
    </source>
</evidence>
<keyword evidence="3" id="KW-1185">Reference proteome</keyword>
<dbReference type="AlphaFoldDB" id="A0AAJ4XNR3"/>
<evidence type="ECO:0000256" key="1">
    <source>
        <dbReference type="SAM" id="SignalP"/>
    </source>
</evidence>
<dbReference type="EMBL" id="OAPG01000011">
    <property type="protein sequence ID" value="SNX85675.1"/>
    <property type="molecule type" value="Genomic_DNA"/>
</dbReference>
<accession>A0AAJ4XNR3</accession>
<organism evidence="2 3">
    <name type="scientific">Melanopsichium pennsylvanicum</name>
    <dbReference type="NCBI Taxonomy" id="63383"/>
    <lineage>
        <taxon>Eukaryota</taxon>
        <taxon>Fungi</taxon>
        <taxon>Dikarya</taxon>
        <taxon>Basidiomycota</taxon>
        <taxon>Ustilaginomycotina</taxon>
        <taxon>Ustilaginomycetes</taxon>
        <taxon>Ustilaginales</taxon>
        <taxon>Ustilaginaceae</taxon>
        <taxon>Melanopsichium</taxon>
    </lineage>
</organism>
<gene>
    <name evidence="2" type="ORF">MEPE_04384</name>
</gene>
<keyword evidence="1" id="KW-0732">Signal</keyword>
<protein>
    <submittedName>
        <fullName evidence="2">Uncharacterized protein</fullName>
    </submittedName>
</protein>
<evidence type="ECO:0000313" key="3">
    <source>
        <dbReference type="Proteomes" id="UP001294444"/>
    </source>
</evidence>
<comment type="caution">
    <text evidence="2">The sequence shown here is derived from an EMBL/GenBank/DDBJ whole genome shotgun (WGS) entry which is preliminary data.</text>
</comment>
<name>A0AAJ4XNR3_9BASI</name>
<sequence length="539" mass="58447">MIGTYHLVLVLLVLAVSRVCHAGDNDFWREVVEKLTPSAQDGDEQAKILFSKLESDQSQHLNNDAAQTDPSTSIKSRLNDAPGSFHPVYNIPDPSYPVGDAPDSFYHFHSAPGSSHPVGDAPDSFYHVHSAPGSSYPIGDSLPYDIPGSSHPVGDAPDSFYHVHSAPGSSYPIGDSLPYDIPGSSHPVGDAPDSFYHVHSAPGSSYPVGDSWPYDIPGSSHPVGDFLPYDIPGGSYFVGDASGSYHHVHDASGSYHHVHDASGFSHPVDNDPGSLQAVYGGSGHSYPFNNPSDSFGPVHAASSHSYPVGDAVPYDTSGYYYGQHSGASFPASVPHDRDHVLSSSLAGQSAHVVESLWKPFPANDPFIDFFETSTGERMIPNPLTVQERVEILDSIARSNDMKNTLRQTIAHSNLQPFLQHMTKKVAAEALGTNRGLVYQFSPGIYIVLRPQNSDLTHGDFETVSNPLNHLYVWKRSAVRGTVHSYFQYIGLVETARRAQRAVAGLPGYYMKRSFAALDQDWVYNDQPLYTGQGKGRGEG</sequence>
<feature type="signal peptide" evidence="1">
    <location>
        <begin position="1"/>
        <end position="22"/>
    </location>
</feature>
<dbReference type="Proteomes" id="UP001294444">
    <property type="component" value="Unassembled WGS sequence"/>
</dbReference>
<feature type="chain" id="PRO_5042618573" evidence="1">
    <location>
        <begin position="23"/>
        <end position="539"/>
    </location>
</feature>
<reference evidence="2" key="1">
    <citation type="submission" date="2023-10" db="EMBL/GenBank/DDBJ databases">
        <authorList>
            <person name="Guldener U."/>
        </authorList>
    </citation>
    <scope>NUCLEOTIDE SEQUENCE</scope>
    <source>
        <strain evidence="2">Mp4</strain>
    </source>
</reference>
<proteinExistence type="predicted"/>